<reference evidence="1" key="1">
    <citation type="submission" date="2021-02" db="EMBL/GenBank/DDBJ databases">
        <authorList>
            <person name="Dougan E. K."/>
            <person name="Rhodes N."/>
            <person name="Thang M."/>
            <person name="Chan C."/>
        </authorList>
    </citation>
    <scope>NUCLEOTIDE SEQUENCE</scope>
</reference>
<dbReference type="Proteomes" id="UP000601435">
    <property type="component" value="Unassembled WGS sequence"/>
</dbReference>
<dbReference type="OrthoDB" id="410549at2759"/>
<feature type="non-terminal residue" evidence="1">
    <location>
        <position position="89"/>
    </location>
</feature>
<accession>A0A812Z940</accession>
<evidence type="ECO:0000313" key="2">
    <source>
        <dbReference type="Proteomes" id="UP000601435"/>
    </source>
</evidence>
<sequence>PDAHSAYCAALDFIPSIDLAQALFQEAVDRRIFPQFAEMAQGCRTLDLHGLSVGAAAAAVCWWLQRLQHSWHSSQPSGGCTGQNAEKPR</sequence>
<name>A0A812Z940_9DINO</name>
<proteinExistence type="predicted"/>
<dbReference type="AlphaFoldDB" id="A0A812Z940"/>
<protein>
    <submittedName>
        <fullName evidence="1">Uncharacterized protein</fullName>
    </submittedName>
</protein>
<dbReference type="EMBL" id="CAJNJA010046220">
    <property type="protein sequence ID" value="CAE7815678.1"/>
    <property type="molecule type" value="Genomic_DNA"/>
</dbReference>
<gene>
    <name evidence="1" type="ORF">SNEC2469_LOCUS24203</name>
</gene>
<evidence type="ECO:0000313" key="1">
    <source>
        <dbReference type="EMBL" id="CAE7815678.1"/>
    </source>
</evidence>
<organism evidence="1 2">
    <name type="scientific">Symbiodinium necroappetens</name>
    <dbReference type="NCBI Taxonomy" id="1628268"/>
    <lineage>
        <taxon>Eukaryota</taxon>
        <taxon>Sar</taxon>
        <taxon>Alveolata</taxon>
        <taxon>Dinophyceae</taxon>
        <taxon>Suessiales</taxon>
        <taxon>Symbiodiniaceae</taxon>
        <taxon>Symbiodinium</taxon>
    </lineage>
</organism>
<comment type="caution">
    <text evidence="1">The sequence shown here is derived from an EMBL/GenBank/DDBJ whole genome shotgun (WGS) entry which is preliminary data.</text>
</comment>
<keyword evidence="2" id="KW-1185">Reference proteome</keyword>